<feature type="region of interest" description="Disordered" evidence="1">
    <location>
        <begin position="1"/>
        <end position="45"/>
    </location>
</feature>
<name>A0ABN7PAI6_TIMPD</name>
<accession>A0ABN7PAI6</accession>
<organism evidence="2 3">
    <name type="scientific">Timema podura</name>
    <name type="common">Walking stick</name>
    <dbReference type="NCBI Taxonomy" id="61482"/>
    <lineage>
        <taxon>Eukaryota</taxon>
        <taxon>Metazoa</taxon>
        <taxon>Ecdysozoa</taxon>
        <taxon>Arthropoda</taxon>
        <taxon>Hexapoda</taxon>
        <taxon>Insecta</taxon>
        <taxon>Pterygota</taxon>
        <taxon>Neoptera</taxon>
        <taxon>Polyneoptera</taxon>
        <taxon>Phasmatodea</taxon>
        <taxon>Timematodea</taxon>
        <taxon>Timematoidea</taxon>
        <taxon>Timematidae</taxon>
        <taxon>Timema</taxon>
    </lineage>
</organism>
<feature type="non-terminal residue" evidence="2">
    <location>
        <position position="75"/>
    </location>
</feature>
<keyword evidence="3" id="KW-1185">Reference proteome</keyword>
<reference evidence="2" key="1">
    <citation type="submission" date="2021-03" db="EMBL/GenBank/DDBJ databases">
        <authorList>
            <person name="Tran Van P."/>
        </authorList>
    </citation>
    <scope>NUCLEOTIDE SEQUENCE</scope>
</reference>
<dbReference type="Proteomes" id="UP001153148">
    <property type="component" value="Unassembled WGS sequence"/>
</dbReference>
<evidence type="ECO:0000313" key="2">
    <source>
        <dbReference type="EMBL" id="CAG2064822.1"/>
    </source>
</evidence>
<proteinExistence type="predicted"/>
<dbReference type="EMBL" id="CAJPIN010037199">
    <property type="protein sequence ID" value="CAG2064822.1"/>
    <property type="molecule type" value="Genomic_DNA"/>
</dbReference>
<protein>
    <submittedName>
        <fullName evidence="2">Uncharacterized protein</fullName>
    </submittedName>
</protein>
<evidence type="ECO:0000313" key="3">
    <source>
        <dbReference type="Proteomes" id="UP001153148"/>
    </source>
</evidence>
<sequence length="75" mass="8542">MTPGHRNRTRDLWLGFDSRVQTPGPEQPNKGWVEPQRESGQLQTRDKRLVRAETNKLGTGSGYLFPSLMGWKCEG</sequence>
<comment type="caution">
    <text evidence="2">The sequence shown here is derived from an EMBL/GenBank/DDBJ whole genome shotgun (WGS) entry which is preliminary data.</text>
</comment>
<gene>
    <name evidence="2" type="ORF">TPAB3V08_LOCUS11766</name>
</gene>
<evidence type="ECO:0000256" key="1">
    <source>
        <dbReference type="SAM" id="MobiDB-lite"/>
    </source>
</evidence>